<accession>A0ABY6K9K2</accession>
<evidence type="ECO:0000259" key="7">
    <source>
        <dbReference type="Pfam" id="PF00467"/>
    </source>
</evidence>
<evidence type="ECO:0000313" key="9">
    <source>
        <dbReference type="EMBL" id="UYV64382.1"/>
    </source>
</evidence>
<dbReference type="InterPro" id="IPR005825">
    <property type="entry name" value="Ribosomal_uL24_CS"/>
</dbReference>
<keyword evidence="3 6" id="KW-0687">Ribonucleoprotein</keyword>
<evidence type="ECO:0000256" key="4">
    <source>
        <dbReference type="ARBA" id="ARBA00035283"/>
    </source>
</evidence>
<evidence type="ECO:0000313" key="10">
    <source>
        <dbReference type="Proteomes" id="UP001235939"/>
    </source>
</evidence>
<evidence type="ECO:0000256" key="5">
    <source>
        <dbReference type="ARBA" id="ARBA00035357"/>
    </source>
</evidence>
<dbReference type="Gene3D" id="2.30.30.30">
    <property type="match status" value="1"/>
</dbReference>
<dbReference type="InterPro" id="IPR005824">
    <property type="entry name" value="KOW"/>
</dbReference>
<dbReference type="Pfam" id="PF00467">
    <property type="entry name" value="KOW"/>
    <property type="match status" value="1"/>
</dbReference>
<evidence type="ECO:0000259" key="8">
    <source>
        <dbReference type="Pfam" id="PF17136"/>
    </source>
</evidence>
<feature type="domain" description="KOW" evidence="7">
    <location>
        <begin position="89"/>
        <end position="120"/>
    </location>
</feature>
<organism evidence="9 10">
    <name type="scientific">Cordylochernes scorpioides</name>
    <dbReference type="NCBI Taxonomy" id="51811"/>
    <lineage>
        <taxon>Eukaryota</taxon>
        <taxon>Metazoa</taxon>
        <taxon>Ecdysozoa</taxon>
        <taxon>Arthropoda</taxon>
        <taxon>Chelicerata</taxon>
        <taxon>Arachnida</taxon>
        <taxon>Pseudoscorpiones</taxon>
        <taxon>Cheliferoidea</taxon>
        <taxon>Chernetidae</taxon>
        <taxon>Cordylochernes</taxon>
    </lineage>
</organism>
<dbReference type="SUPFAM" id="SSF50104">
    <property type="entry name" value="Translation proteins SH3-like domain"/>
    <property type="match status" value="1"/>
</dbReference>
<dbReference type="InterPro" id="IPR008991">
    <property type="entry name" value="Translation_prot_SH3-like_sf"/>
</dbReference>
<dbReference type="CDD" id="cd06089">
    <property type="entry name" value="KOW_RPL26"/>
    <property type="match status" value="1"/>
</dbReference>
<dbReference type="EMBL" id="CP092865">
    <property type="protein sequence ID" value="UYV64382.1"/>
    <property type="molecule type" value="Genomic_DNA"/>
</dbReference>
<dbReference type="PROSITE" id="PS01108">
    <property type="entry name" value="RIBOSOMAL_L24"/>
    <property type="match status" value="1"/>
</dbReference>
<dbReference type="InterPro" id="IPR003256">
    <property type="entry name" value="Ribosomal_uL24"/>
</dbReference>
<dbReference type="InterPro" id="IPR057264">
    <property type="entry name" value="Ribosomal_uL24_C"/>
</dbReference>
<keyword evidence="2 6" id="KW-0689">Ribosomal protein</keyword>
<comment type="similarity">
    <text evidence="1 6">Belongs to the universal ribosomal protein uL24 family.</text>
</comment>
<dbReference type="InterPro" id="IPR014722">
    <property type="entry name" value="Rib_uL2_dom2"/>
</dbReference>
<evidence type="ECO:0000256" key="3">
    <source>
        <dbReference type="ARBA" id="ARBA00023274"/>
    </source>
</evidence>
<sequence length="248" mass="29784">MRLTALLQCASKVPKNYHNMPERYVRRVTRKIYYQTPNAINYQKRTIERKNINFGLARPWEVEHNDMNTPDIPYNKIYLEPIKEWNYYRGDWVMVLKGEDKGKIGIVNYIVQERNWILVKGLNTKHIFKNKTRDFPGMLVQEEQPLLINRDVKHVDPSDMKPTKLIWRYNEKGEKVRVSERTGRIIPIPTEAWETMDFKNPNIYKEQPKDTLAKDVEKITFEPKHGTFEQDIMRSMDIEEDRVPRQKY</sequence>
<dbReference type="Pfam" id="PF17136">
    <property type="entry name" value="ribosomal_L24"/>
    <property type="match status" value="1"/>
</dbReference>
<name>A0ABY6K9K2_9ARAC</name>
<dbReference type="Proteomes" id="UP001235939">
    <property type="component" value="Chromosome 03"/>
</dbReference>
<evidence type="ECO:0000256" key="6">
    <source>
        <dbReference type="RuleBase" id="RU003477"/>
    </source>
</evidence>
<reference evidence="9 10" key="1">
    <citation type="submission" date="2022-01" db="EMBL/GenBank/DDBJ databases">
        <title>A chromosomal length assembly of Cordylochernes scorpioides.</title>
        <authorList>
            <person name="Zeh D."/>
            <person name="Zeh J."/>
        </authorList>
    </citation>
    <scope>NUCLEOTIDE SEQUENCE [LARGE SCALE GENOMIC DNA]</scope>
    <source>
        <strain evidence="9">IN4F17</strain>
        <tissue evidence="9">Whole Body</tissue>
    </source>
</reference>
<proteinExistence type="inferred from homology"/>
<keyword evidence="10" id="KW-1185">Reference proteome</keyword>
<gene>
    <name evidence="9" type="ORF">LAZ67_3000476</name>
</gene>
<feature type="domain" description="Large ribosomal subunit protein uL24 C-terminal" evidence="8">
    <location>
        <begin position="124"/>
        <end position="186"/>
    </location>
</feature>
<dbReference type="NCBIfam" id="TIGR01079">
    <property type="entry name" value="rplX_bact"/>
    <property type="match status" value="1"/>
</dbReference>
<evidence type="ECO:0000256" key="1">
    <source>
        <dbReference type="ARBA" id="ARBA00010618"/>
    </source>
</evidence>
<dbReference type="InterPro" id="IPR041988">
    <property type="entry name" value="Ribosomal_uL24_KOW"/>
</dbReference>
<evidence type="ECO:0000256" key="2">
    <source>
        <dbReference type="ARBA" id="ARBA00022980"/>
    </source>
</evidence>
<dbReference type="PANTHER" id="PTHR12903">
    <property type="entry name" value="MITOCHONDRIAL RIBOSOMAL PROTEIN L24"/>
    <property type="match status" value="1"/>
</dbReference>
<protein>
    <recommendedName>
        <fullName evidence="4">Large ribosomal subunit protein uL24m</fullName>
    </recommendedName>
    <alternativeName>
        <fullName evidence="5">39S ribosomal protein L24, mitochondrial</fullName>
    </alternativeName>
</protein>